<dbReference type="Pfam" id="PF01381">
    <property type="entry name" value="HTH_3"/>
    <property type="match status" value="1"/>
</dbReference>
<name>A0A078M0F8_9STAP</name>
<dbReference type="CDD" id="cd00093">
    <property type="entry name" value="HTH_XRE"/>
    <property type="match status" value="1"/>
</dbReference>
<dbReference type="SMART" id="SM00530">
    <property type="entry name" value="HTH_XRE"/>
    <property type="match status" value="1"/>
</dbReference>
<dbReference type="InterPro" id="IPR010982">
    <property type="entry name" value="Lambda_DNA-bd_dom_sf"/>
</dbReference>
<dbReference type="PANTHER" id="PTHR37038:SF14">
    <property type="entry name" value="TRANSCRIPTIONAL ACTIVATOR"/>
    <property type="match status" value="1"/>
</dbReference>
<dbReference type="PROSITE" id="PS50943">
    <property type="entry name" value="HTH_CROC1"/>
    <property type="match status" value="1"/>
</dbReference>
<gene>
    <name evidence="2" type="ORF">BN1048_00010</name>
</gene>
<dbReference type="OrthoDB" id="2470999at2"/>
<organism evidence="2 3">
    <name type="scientific">Jeotgalicoccus saudimassiliensis</name>
    <dbReference type="NCBI Taxonomy" id="1461582"/>
    <lineage>
        <taxon>Bacteria</taxon>
        <taxon>Bacillati</taxon>
        <taxon>Bacillota</taxon>
        <taxon>Bacilli</taxon>
        <taxon>Bacillales</taxon>
        <taxon>Staphylococcaceae</taxon>
        <taxon>Jeotgalicoccus</taxon>
    </lineage>
</organism>
<accession>A0A078M0F8</accession>
<dbReference type="AlphaFoldDB" id="A0A078M0F8"/>
<dbReference type="SUPFAM" id="SSF48452">
    <property type="entry name" value="TPR-like"/>
    <property type="match status" value="1"/>
</dbReference>
<feature type="domain" description="HTH cro/C1-type" evidence="1">
    <location>
        <begin position="6"/>
        <end position="59"/>
    </location>
</feature>
<proteinExistence type="predicted"/>
<keyword evidence="3" id="KW-1185">Reference proteome</keyword>
<dbReference type="InterPro" id="IPR053163">
    <property type="entry name" value="HTH-type_regulator_Rgg"/>
</dbReference>
<evidence type="ECO:0000313" key="3">
    <source>
        <dbReference type="Proteomes" id="UP000044136"/>
    </source>
</evidence>
<dbReference type="GO" id="GO:0003677">
    <property type="term" value="F:DNA binding"/>
    <property type="evidence" value="ECO:0007669"/>
    <property type="project" value="InterPro"/>
</dbReference>
<dbReference type="RefSeq" id="WP_052108679.1">
    <property type="nucleotide sequence ID" value="NZ_CCSE01000001.1"/>
</dbReference>
<dbReference type="eggNOG" id="COG1396">
    <property type="taxonomic scope" value="Bacteria"/>
</dbReference>
<reference evidence="2 3" key="1">
    <citation type="submission" date="2014-07" db="EMBL/GenBank/DDBJ databases">
        <authorList>
            <person name="Urmite Genomes Urmite Genomes"/>
        </authorList>
    </citation>
    <scope>NUCLEOTIDE SEQUENCE [LARGE SCALE GENOMIC DNA]</scope>
    <source>
        <strain evidence="2 3">13MG44_air</strain>
    </source>
</reference>
<dbReference type="Gene3D" id="1.25.40.10">
    <property type="entry name" value="Tetratricopeptide repeat domain"/>
    <property type="match status" value="1"/>
</dbReference>
<dbReference type="EMBL" id="CCSE01000001">
    <property type="protein sequence ID" value="CDZ98892.1"/>
    <property type="molecule type" value="Genomic_DNA"/>
</dbReference>
<dbReference type="SUPFAM" id="SSF47413">
    <property type="entry name" value="lambda repressor-like DNA-binding domains"/>
    <property type="match status" value="1"/>
</dbReference>
<dbReference type="InterPro" id="IPR011990">
    <property type="entry name" value="TPR-like_helical_dom_sf"/>
</dbReference>
<dbReference type="STRING" id="1461582.BN1048_00010"/>
<protein>
    <submittedName>
        <fullName evidence="2">Anaerobic benzoate catabolism transcriptional regulator</fullName>
    </submittedName>
</protein>
<evidence type="ECO:0000259" key="1">
    <source>
        <dbReference type="PROSITE" id="PS50943"/>
    </source>
</evidence>
<dbReference type="HOGENOM" id="CLU_882174_0_0_9"/>
<dbReference type="PANTHER" id="PTHR37038">
    <property type="entry name" value="TRANSCRIPTIONAL REGULATOR-RELATED"/>
    <property type="match status" value="1"/>
</dbReference>
<evidence type="ECO:0000313" key="2">
    <source>
        <dbReference type="EMBL" id="CDZ98892.1"/>
    </source>
</evidence>
<dbReference type="Proteomes" id="UP000044136">
    <property type="component" value="Unassembled WGS sequence"/>
</dbReference>
<dbReference type="InterPro" id="IPR001387">
    <property type="entry name" value="Cro/C1-type_HTH"/>
</dbReference>
<sequence length="315" mass="36292">MIGQRIKEIRNNNNLTQEELADGIISRTYLSLIEKGTVQPSTNVLVKLSKRLNCTVNDFMAEVSHFKYNNFEILREIGHYELKVDNEDFEIVKHFIDKEYEQIEDVPLPDSGRIHLIYARYFKFKGDLKRTRLHADKALQKLSTVAVNQHYVNAVLLKAELLTEDGEADAAIDILEDTVYLMTKFGELNISDIKLRFALVKCYIIFKQYYTAHRLIADINHIASRLNITYKEKDLKKYEILLLVKLGNYKEALELAGETAETDENIMRAYSLWQLDRVKEADELLKATPVPDEETSSIPQIGSLYKELTGRLGGL</sequence>